<gene>
    <name evidence="1" type="ORF">A9Q84_18450</name>
</gene>
<dbReference type="EMBL" id="MAAO01000015">
    <property type="protein sequence ID" value="OUR93455.1"/>
    <property type="molecule type" value="Genomic_DNA"/>
</dbReference>
<comment type="caution">
    <text evidence="1">The sequence shown here is derived from an EMBL/GenBank/DDBJ whole genome shotgun (WGS) entry which is preliminary data.</text>
</comment>
<accession>A0A1Y5F1Y6</accession>
<dbReference type="Proteomes" id="UP000196531">
    <property type="component" value="Unassembled WGS sequence"/>
</dbReference>
<evidence type="ECO:0000313" key="1">
    <source>
        <dbReference type="EMBL" id="OUR93455.1"/>
    </source>
</evidence>
<name>A0A1Y5F1Y6_9BACT</name>
<evidence type="ECO:0008006" key="3">
    <source>
        <dbReference type="Google" id="ProtNLM"/>
    </source>
</evidence>
<proteinExistence type="predicted"/>
<protein>
    <recommendedName>
        <fullName evidence="3">ATP-grasp domain-containing protein</fullName>
    </recommendedName>
</protein>
<reference evidence="2" key="1">
    <citation type="journal article" date="2017" name="Proc. Natl. Acad. Sci. U.S.A.">
        <title>Simulation of Deepwater Horizon oil plume reveals substrate specialization within a complex community of hydrocarbon-degraders.</title>
        <authorList>
            <person name="Hu P."/>
            <person name="Dubinsky E.A."/>
            <person name="Probst A.J."/>
            <person name="Wang J."/>
            <person name="Sieber C.M.K."/>
            <person name="Tom L.M."/>
            <person name="Gardinali P."/>
            <person name="Banfield J.F."/>
            <person name="Atlas R.M."/>
            <person name="Andersen G.L."/>
        </authorList>
    </citation>
    <scope>NUCLEOTIDE SEQUENCE [LARGE SCALE GENOMIC DNA]</scope>
</reference>
<dbReference type="AlphaFoldDB" id="A0A1Y5F1Y6"/>
<organism evidence="1 2">
    <name type="scientific">Halobacteriovorax marinus</name>
    <dbReference type="NCBI Taxonomy" id="97084"/>
    <lineage>
        <taxon>Bacteria</taxon>
        <taxon>Pseudomonadati</taxon>
        <taxon>Bdellovibrionota</taxon>
        <taxon>Bacteriovoracia</taxon>
        <taxon>Bacteriovoracales</taxon>
        <taxon>Halobacteriovoraceae</taxon>
        <taxon>Halobacteriovorax</taxon>
    </lineage>
</organism>
<dbReference type="SUPFAM" id="SSF56059">
    <property type="entry name" value="Glutathione synthetase ATP-binding domain-like"/>
    <property type="match status" value="1"/>
</dbReference>
<sequence length="331" mass="37962">MKEKLFHIDYNYELELAGSKKQLKGASWFDHIFFFINELDEAILKSDYTFTQDYLNYISSLGVVSNGITSKGASIAWWGNYQDLKLSKLFNSKIEMTKLGLKNDWIPIATTVDPKNISNLEFPIIAREEWGFSGRGSYTFKSRDDFKLPNGRFVLSSKIEKSHDYGITFDLDSKTQFIVENYIDSKGQFKGGRLVSGDHFSKTIGSDNVKLLNVIRNELISLGAKGSIQVDTFSYEKGFHPFVEVNYRKTMGLMVKSLERYFSGEYLAWIIASNKSKTSFEEIRRVISKLENEKLSVKLLSPADRFISFAISSETLEELESTRRELEKLFS</sequence>
<evidence type="ECO:0000313" key="2">
    <source>
        <dbReference type="Proteomes" id="UP000196531"/>
    </source>
</evidence>